<organism evidence="11 12">
    <name type="scientific">Clostridium formicaceticum</name>
    <dbReference type="NCBI Taxonomy" id="1497"/>
    <lineage>
        <taxon>Bacteria</taxon>
        <taxon>Bacillati</taxon>
        <taxon>Bacillota</taxon>
        <taxon>Clostridia</taxon>
        <taxon>Eubacteriales</taxon>
        <taxon>Clostridiaceae</taxon>
        <taxon>Clostridium</taxon>
    </lineage>
</organism>
<dbReference type="CDD" id="cd16922">
    <property type="entry name" value="HATPase_EvgS-ArcB-TorS-like"/>
    <property type="match status" value="1"/>
</dbReference>
<proteinExistence type="predicted"/>
<gene>
    <name evidence="11" type="ORF">BJL90_08525</name>
</gene>
<sequence>MAHDLFKKRYNTMGFRGKAVLMLVAFIPLLIYLIFNTISISRTFLHMRENEVKEALSHAEKIFAFKGEVLATVIKPFASCETAYEKIIEGDKRWFQQNYGYNLYQKFQVDFVIVLDRDGQVFYQYDLFLGNDDPLGQTDKVENFTTSLLSTDKNNTYGLLKHREGIYIVAAAPIKPTDSDVKAKDMLIMGRKVTPQLLRYIEKEYGYKTFVSFNDKIITPYNHAKAEEEMRKKVEKYIKGFGLGESKVIENNEVMAKTVLKDIFDKPIGDLILIQSWDFYLATLSLVYKNAFKVFVISIIATILLSTWLNKFTMRPLEKIRNSIHEMSTSQTLNYIEIEGPNEIIDLAQVFNTMVENIQNEKRLNEDLREKLEYDNLKSEFLANVSHELRTPLNVILGSLQLWELENKYNQEQIKSNKHLKVMKQNCYRLLRLANNLIDMTKIDSGFLELRRNNYNIVAVVEDITMSVSEYIESHQIDLIFDTEIEEKFIFCDPDKIERIILNLLSNAVKCTKPGGKIEVNLKDQGGTILVFVKDTGIGIQEEKQKVIFERFRQVEDLLTRQHEGSGLGLTLTKSLVEMHEGTITLESKYGEGTTFIIELPAKVVSDREQVIFNKEDGLGPSQLERISIEFSDIYCS</sequence>
<dbReference type="EC" id="2.7.13.3" evidence="3"/>
<dbReference type="InterPro" id="IPR003660">
    <property type="entry name" value="HAMP_dom"/>
</dbReference>
<evidence type="ECO:0000259" key="9">
    <source>
        <dbReference type="PROSITE" id="PS50109"/>
    </source>
</evidence>
<dbReference type="InterPro" id="IPR003661">
    <property type="entry name" value="HisK_dim/P_dom"/>
</dbReference>
<keyword evidence="7" id="KW-0902">Two-component regulatory system</keyword>
<name>A0ABM6ESE7_9CLOT</name>
<evidence type="ECO:0000256" key="8">
    <source>
        <dbReference type="SAM" id="Phobius"/>
    </source>
</evidence>
<evidence type="ECO:0000256" key="4">
    <source>
        <dbReference type="ARBA" id="ARBA00022553"/>
    </source>
</evidence>
<dbReference type="Pfam" id="PF00672">
    <property type="entry name" value="HAMP"/>
    <property type="match status" value="1"/>
</dbReference>
<feature type="transmembrane region" description="Helical" evidence="8">
    <location>
        <begin position="20"/>
        <end position="38"/>
    </location>
</feature>
<dbReference type="InterPro" id="IPR005467">
    <property type="entry name" value="His_kinase_dom"/>
</dbReference>
<dbReference type="Pfam" id="PF05228">
    <property type="entry name" value="CHASE4"/>
    <property type="match status" value="1"/>
</dbReference>
<dbReference type="InterPro" id="IPR004358">
    <property type="entry name" value="Sig_transdc_His_kin-like_C"/>
</dbReference>
<keyword evidence="8" id="KW-1133">Transmembrane helix</keyword>
<evidence type="ECO:0000256" key="2">
    <source>
        <dbReference type="ARBA" id="ARBA00004370"/>
    </source>
</evidence>
<dbReference type="InterPro" id="IPR003594">
    <property type="entry name" value="HATPase_dom"/>
</dbReference>
<dbReference type="SMART" id="SM00388">
    <property type="entry name" value="HisKA"/>
    <property type="match status" value="1"/>
</dbReference>
<dbReference type="SUPFAM" id="SSF47384">
    <property type="entry name" value="Homodimeric domain of signal transducing histidine kinase"/>
    <property type="match status" value="1"/>
</dbReference>
<keyword evidence="5" id="KW-0808">Transferase</keyword>
<dbReference type="PANTHER" id="PTHR43711">
    <property type="entry name" value="TWO-COMPONENT HISTIDINE KINASE"/>
    <property type="match status" value="1"/>
</dbReference>
<evidence type="ECO:0000256" key="7">
    <source>
        <dbReference type="ARBA" id="ARBA00023012"/>
    </source>
</evidence>
<keyword evidence="12" id="KW-1185">Reference proteome</keyword>
<dbReference type="EMBL" id="CP017603">
    <property type="protein sequence ID" value="AOY75935.1"/>
    <property type="molecule type" value="Genomic_DNA"/>
</dbReference>
<dbReference type="CDD" id="cd06225">
    <property type="entry name" value="HAMP"/>
    <property type="match status" value="1"/>
</dbReference>
<dbReference type="Gene3D" id="3.30.565.10">
    <property type="entry name" value="Histidine kinase-like ATPase, C-terminal domain"/>
    <property type="match status" value="1"/>
</dbReference>
<protein>
    <recommendedName>
        <fullName evidence="3">histidine kinase</fullName>
        <ecNumber evidence="3">2.7.13.3</ecNumber>
    </recommendedName>
</protein>
<reference evidence="11 12" key="1">
    <citation type="submission" date="2016-10" db="EMBL/GenBank/DDBJ databases">
        <title>Complete Genome Sequence of Acetogen Clostridium formicoaceticum ATCC 27076.</title>
        <authorList>
            <person name="Bao T."/>
            <person name="Cheng C."/>
            <person name="Zhao J."/>
            <person name="Yang S.-T."/>
            <person name="Wang J."/>
            <person name="Wang M."/>
        </authorList>
    </citation>
    <scope>NUCLEOTIDE SEQUENCE [LARGE SCALE GENOMIC DNA]</scope>
    <source>
        <strain evidence="11 12">ATCC 27076</strain>
    </source>
</reference>
<comment type="catalytic activity">
    <reaction evidence="1">
        <text>ATP + protein L-histidine = ADP + protein N-phospho-L-histidine.</text>
        <dbReference type="EC" id="2.7.13.3"/>
    </reaction>
</comment>
<keyword evidence="6" id="KW-0418">Kinase</keyword>
<evidence type="ECO:0000313" key="11">
    <source>
        <dbReference type="EMBL" id="AOY75935.1"/>
    </source>
</evidence>
<dbReference type="PRINTS" id="PR00344">
    <property type="entry name" value="BCTRLSENSOR"/>
</dbReference>
<dbReference type="SMART" id="SM00304">
    <property type="entry name" value="HAMP"/>
    <property type="match status" value="1"/>
</dbReference>
<keyword evidence="8" id="KW-0812">Transmembrane</keyword>
<dbReference type="Proteomes" id="UP000177894">
    <property type="component" value="Chromosome"/>
</dbReference>
<evidence type="ECO:0000256" key="6">
    <source>
        <dbReference type="ARBA" id="ARBA00022777"/>
    </source>
</evidence>
<dbReference type="SUPFAM" id="SSF55874">
    <property type="entry name" value="ATPase domain of HSP90 chaperone/DNA topoisomerase II/histidine kinase"/>
    <property type="match status" value="1"/>
</dbReference>
<comment type="subcellular location">
    <subcellularLocation>
        <location evidence="2">Membrane</location>
    </subcellularLocation>
</comment>
<dbReference type="CDD" id="cd00082">
    <property type="entry name" value="HisKA"/>
    <property type="match status" value="1"/>
</dbReference>
<dbReference type="PROSITE" id="PS50885">
    <property type="entry name" value="HAMP"/>
    <property type="match status" value="1"/>
</dbReference>
<dbReference type="PROSITE" id="PS50109">
    <property type="entry name" value="HIS_KIN"/>
    <property type="match status" value="1"/>
</dbReference>
<evidence type="ECO:0000313" key="12">
    <source>
        <dbReference type="Proteomes" id="UP000177894"/>
    </source>
</evidence>
<evidence type="ECO:0000259" key="10">
    <source>
        <dbReference type="PROSITE" id="PS50885"/>
    </source>
</evidence>
<keyword evidence="4" id="KW-0597">Phosphoprotein</keyword>
<evidence type="ECO:0000256" key="3">
    <source>
        <dbReference type="ARBA" id="ARBA00012438"/>
    </source>
</evidence>
<accession>A0ABM6ESE7</accession>
<dbReference type="SMART" id="SM00387">
    <property type="entry name" value="HATPase_c"/>
    <property type="match status" value="1"/>
</dbReference>
<dbReference type="InterPro" id="IPR036097">
    <property type="entry name" value="HisK_dim/P_sf"/>
</dbReference>
<dbReference type="Pfam" id="PF00512">
    <property type="entry name" value="HisKA"/>
    <property type="match status" value="1"/>
</dbReference>
<dbReference type="Pfam" id="PF02518">
    <property type="entry name" value="HATPase_c"/>
    <property type="match status" value="1"/>
</dbReference>
<keyword evidence="8" id="KW-0472">Membrane</keyword>
<dbReference type="Gene3D" id="1.10.287.130">
    <property type="match status" value="1"/>
</dbReference>
<feature type="domain" description="Histidine kinase" evidence="9">
    <location>
        <begin position="384"/>
        <end position="604"/>
    </location>
</feature>
<dbReference type="InterPro" id="IPR036890">
    <property type="entry name" value="HATPase_C_sf"/>
</dbReference>
<evidence type="ECO:0000256" key="5">
    <source>
        <dbReference type="ARBA" id="ARBA00022679"/>
    </source>
</evidence>
<dbReference type="InterPro" id="IPR007892">
    <property type="entry name" value="CHASE4"/>
</dbReference>
<dbReference type="Gene3D" id="6.10.340.10">
    <property type="match status" value="1"/>
</dbReference>
<dbReference type="PANTHER" id="PTHR43711:SF26">
    <property type="entry name" value="SENSOR HISTIDINE KINASE RCSC"/>
    <property type="match status" value="1"/>
</dbReference>
<feature type="domain" description="HAMP" evidence="10">
    <location>
        <begin position="311"/>
        <end position="363"/>
    </location>
</feature>
<dbReference type="InterPro" id="IPR050736">
    <property type="entry name" value="Sensor_HK_Regulatory"/>
</dbReference>
<evidence type="ECO:0000256" key="1">
    <source>
        <dbReference type="ARBA" id="ARBA00000085"/>
    </source>
</evidence>